<gene>
    <name evidence="1" type="ORF">DFH94DRAFT_1035</name>
</gene>
<evidence type="ECO:0000313" key="1">
    <source>
        <dbReference type="EMBL" id="KAF8486782.1"/>
    </source>
</evidence>
<dbReference type="Proteomes" id="UP000759537">
    <property type="component" value="Unassembled WGS sequence"/>
</dbReference>
<dbReference type="AlphaFoldDB" id="A0A9P5N587"/>
<organism evidence="1 2">
    <name type="scientific">Russula ochroleuca</name>
    <dbReference type="NCBI Taxonomy" id="152965"/>
    <lineage>
        <taxon>Eukaryota</taxon>
        <taxon>Fungi</taxon>
        <taxon>Dikarya</taxon>
        <taxon>Basidiomycota</taxon>
        <taxon>Agaricomycotina</taxon>
        <taxon>Agaricomycetes</taxon>
        <taxon>Russulales</taxon>
        <taxon>Russulaceae</taxon>
        <taxon>Russula</taxon>
    </lineage>
</organism>
<sequence>MRTSVSSFHLGRQGDETFQSSTLAAMPVQQIYFIWRPLSNRLTWVQVASTEWSMELMGLLRRVHRIGRSADSGCCTLTVINCYAPYDNDALDVACCFVNLHPGYCASGRCLGTNSYATVSKSVFPYQSCYRGRETETCCRPRCFTLVRFRLRLLFYYCWQNCCVRLELPQPSLSSVVCVWKSRAAPSHRIPLIHSISALAPSRMNYVFRR</sequence>
<dbReference type="EMBL" id="WHVB01000001">
    <property type="protein sequence ID" value="KAF8486782.1"/>
    <property type="molecule type" value="Genomic_DNA"/>
</dbReference>
<protein>
    <submittedName>
        <fullName evidence="1">Uncharacterized protein</fullName>
    </submittedName>
</protein>
<comment type="caution">
    <text evidence="1">The sequence shown here is derived from an EMBL/GenBank/DDBJ whole genome shotgun (WGS) entry which is preliminary data.</text>
</comment>
<name>A0A9P5N587_9AGAM</name>
<reference evidence="1" key="2">
    <citation type="journal article" date="2020" name="Nat. Commun.">
        <title>Large-scale genome sequencing of mycorrhizal fungi provides insights into the early evolution of symbiotic traits.</title>
        <authorList>
            <person name="Miyauchi S."/>
            <person name="Kiss E."/>
            <person name="Kuo A."/>
            <person name="Drula E."/>
            <person name="Kohler A."/>
            <person name="Sanchez-Garcia M."/>
            <person name="Morin E."/>
            <person name="Andreopoulos B."/>
            <person name="Barry K.W."/>
            <person name="Bonito G."/>
            <person name="Buee M."/>
            <person name="Carver A."/>
            <person name="Chen C."/>
            <person name="Cichocki N."/>
            <person name="Clum A."/>
            <person name="Culley D."/>
            <person name="Crous P.W."/>
            <person name="Fauchery L."/>
            <person name="Girlanda M."/>
            <person name="Hayes R.D."/>
            <person name="Keri Z."/>
            <person name="LaButti K."/>
            <person name="Lipzen A."/>
            <person name="Lombard V."/>
            <person name="Magnuson J."/>
            <person name="Maillard F."/>
            <person name="Murat C."/>
            <person name="Nolan M."/>
            <person name="Ohm R.A."/>
            <person name="Pangilinan J."/>
            <person name="Pereira M.F."/>
            <person name="Perotto S."/>
            <person name="Peter M."/>
            <person name="Pfister S."/>
            <person name="Riley R."/>
            <person name="Sitrit Y."/>
            <person name="Stielow J.B."/>
            <person name="Szollosi G."/>
            <person name="Zifcakova L."/>
            <person name="Stursova M."/>
            <person name="Spatafora J.W."/>
            <person name="Tedersoo L."/>
            <person name="Vaario L.M."/>
            <person name="Yamada A."/>
            <person name="Yan M."/>
            <person name="Wang P."/>
            <person name="Xu J."/>
            <person name="Bruns T."/>
            <person name="Baldrian P."/>
            <person name="Vilgalys R."/>
            <person name="Dunand C."/>
            <person name="Henrissat B."/>
            <person name="Grigoriev I.V."/>
            <person name="Hibbett D."/>
            <person name="Nagy L.G."/>
            <person name="Martin F.M."/>
        </authorList>
    </citation>
    <scope>NUCLEOTIDE SEQUENCE</scope>
    <source>
        <strain evidence="1">Prilba</strain>
    </source>
</reference>
<reference evidence="1" key="1">
    <citation type="submission" date="2019-10" db="EMBL/GenBank/DDBJ databases">
        <authorList>
            <consortium name="DOE Joint Genome Institute"/>
            <person name="Kuo A."/>
            <person name="Miyauchi S."/>
            <person name="Kiss E."/>
            <person name="Drula E."/>
            <person name="Kohler A."/>
            <person name="Sanchez-Garcia M."/>
            <person name="Andreopoulos B."/>
            <person name="Barry K.W."/>
            <person name="Bonito G."/>
            <person name="Buee M."/>
            <person name="Carver A."/>
            <person name="Chen C."/>
            <person name="Cichocki N."/>
            <person name="Clum A."/>
            <person name="Culley D."/>
            <person name="Crous P.W."/>
            <person name="Fauchery L."/>
            <person name="Girlanda M."/>
            <person name="Hayes R."/>
            <person name="Keri Z."/>
            <person name="LaButti K."/>
            <person name="Lipzen A."/>
            <person name="Lombard V."/>
            <person name="Magnuson J."/>
            <person name="Maillard F."/>
            <person name="Morin E."/>
            <person name="Murat C."/>
            <person name="Nolan M."/>
            <person name="Ohm R."/>
            <person name="Pangilinan J."/>
            <person name="Pereira M."/>
            <person name="Perotto S."/>
            <person name="Peter M."/>
            <person name="Riley R."/>
            <person name="Sitrit Y."/>
            <person name="Stielow B."/>
            <person name="Szollosi G."/>
            <person name="Zifcakova L."/>
            <person name="Stursova M."/>
            <person name="Spatafora J.W."/>
            <person name="Tedersoo L."/>
            <person name="Vaario L.-M."/>
            <person name="Yamada A."/>
            <person name="Yan M."/>
            <person name="Wang P."/>
            <person name="Xu J."/>
            <person name="Bruns T."/>
            <person name="Baldrian P."/>
            <person name="Vilgalys R."/>
            <person name="Henrissat B."/>
            <person name="Grigoriev I.V."/>
            <person name="Hibbett D."/>
            <person name="Nagy L.G."/>
            <person name="Martin F.M."/>
        </authorList>
    </citation>
    <scope>NUCLEOTIDE SEQUENCE</scope>
    <source>
        <strain evidence="1">Prilba</strain>
    </source>
</reference>
<accession>A0A9P5N587</accession>
<evidence type="ECO:0000313" key="2">
    <source>
        <dbReference type="Proteomes" id="UP000759537"/>
    </source>
</evidence>
<keyword evidence="2" id="KW-1185">Reference proteome</keyword>
<proteinExistence type="predicted"/>